<comment type="caution">
    <text evidence="1">The sequence shown here is derived from an EMBL/GenBank/DDBJ whole genome shotgun (WGS) entry which is preliminary data.</text>
</comment>
<name>A0A5N5GFY6_9ROSA</name>
<gene>
    <name evidence="1" type="ORF">D8674_035047</name>
</gene>
<keyword evidence="2" id="KW-1185">Reference proteome</keyword>
<evidence type="ECO:0000313" key="1">
    <source>
        <dbReference type="EMBL" id="KAB2612731.1"/>
    </source>
</evidence>
<dbReference type="EMBL" id="SMOL01000458">
    <property type="protein sequence ID" value="KAB2612731.1"/>
    <property type="molecule type" value="Genomic_DNA"/>
</dbReference>
<proteinExistence type="predicted"/>
<sequence length="130" mass="15222">MALAESDSDSDDPTDQIAKSKGKFSVNSCSINEWHQKCLEKKSTLVTLQRQLNERKYEELVQKDKEDVRHRSMYSWQTKQLQEECDSAFYDGFEKFHYIMASQMEDIIKDGGEYTEHKYVKVTHNTPTDA</sequence>
<protein>
    <submittedName>
        <fullName evidence="1">Uncharacterized protein</fullName>
    </submittedName>
</protein>
<reference evidence="2" key="2">
    <citation type="submission" date="2019-10" db="EMBL/GenBank/DDBJ databases">
        <title>A de novo genome assembly of a pear dwarfing rootstock.</title>
        <authorList>
            <person name="Wang F."/>
            <person name="Wang J."/>
            <person name="Li S."/>
            <person name="Zhang Y."/>
            <person name="Fang M."/>
            <person name="Ma L."/>
            <person name="Zhao Y."/>
            <person name="Jiang S."/>
        </authorList>
    </citation>
    <scope>NUCLEOTIDE SEQUENCE [LARGE SCALE GENOMIC DNA]</scope>
</reference>
<dbReference type="Proteomes" id="UP000327157">
    <property type="component" value="Chromosome 9"/>
</dbReference>
<evidence type="ECO:0000313" key="2">
    <source>
        <dbReference type="Proteomes" id="UP000327157"/>
    </source>
</evidence>
<reference evidence="1 2" key="3">
    <citation type="submission" date="2019-11" db="EMBL/GenBank/DDBJ databases">
        <title>A de novo genome assembly of a pear dwarfing rootstock.</title>
        <authorList>
            <person name="Wang F."/>
            <person name="Wang J."/>
            <person name="Li S."/>
            <person name="Zhang Y."/>
            <person name="Fang M."/>
            <person name="Ma L."/>
            <person name="Zhao Y."/>
            <person name="Jiang S."/>
        </authorList>
    </citation>
    <scope>NUCLEOTIDE SEQUENCE [LARGE SCALE GENOMIC DNA]</scope>
    <source>
        <strain evidence="1">S2</strain>
        <tissue evidence="1">Leaf</tissue>
    </source>
</reference>
<organism evidence="1 2">
    <name type="scientific">Pyrus ussuriensis x Pyrus communis</name>
    <dbReference type="NCBI Taxonomy" id="2448454"/>
    <lineage>
        <taxon>Eukaryota</taxon>
        <taxon>Viridiplantae</taxon>
        <taxon>Streptophyta</taxon>
        <taxon>Embryophyta</taxon>
        <taxon>Tracheophyta</taxon>
        <taxon>Spermatophyta</taxon>
        <taxon>Magnoliopsida</taxon>
        <taxon>eudicotyledons</taxon>
        <taxon>Gunneridae</taxon>
        <taxon>Pentapetalae</taxon>
        <taxon>rosids</taxon>
        <taxon>fabids</taxon>
        <taxon>Rosales</taxon>
        <taxon>Rosaceae</taxon>
        <taxon>Amygdaloideae</taxon>
        <taxon>Maleae</taxon>
        <taxon>Pyrus</taxon>
    </lineage>
</organism>
<reference evidence="1 2" key="1">
    <citation type="submission" date="2019-09" db="EMBL/GenBank/DDBJ databases">
        <authorList>
            <person name="Ou C."/>
        </authorList>
    </citation>
    <scope>NUCLEOTIDE SEQUENCE [LARGE SCALE GENOMIC DNA]</scope>
    <source>
        <strain evidence="1">S2</strain>
        <tissue evidence="1">Leaf</tissue>
    </source>
</reference>
<accession>A0A5N5GFY6</accession>
<dbReference type="AlphaFoldDB" id="A0A5N5GFY6"/>